<dbReference type="OrthoDB" id="1909325at2759"/>
<evidence type="ECO:0000313" key="3">
    <source>
        <dbReference type="Proteomes" id="UP000822688"/>
    </source>
</evidence>
<accession>A0A8T0IAI3</accession>
<reference evidence="2" key="1">
    <citation type="submission" date="2020-06" db="EMBL/GenBank/DDBJ databases">
        <title>WGS assembly of Ceratodon purpureus strain R40.</title>
        <authorList>
            <person name="Carey S.B."/>
            <person name="Jenkins J."/>
            <person name="Shu S."/>
            <person name="Lovell J.T."/>
            <person name="Sreedasyam A."/>
            <person name="Maumus F."/>
            <person name="Tiley G.P."/>
            <person name="Fernandez-Pozo N."/>
            <person name="Barry K."/>
            <person name="Chen C."/>
            <person name="Wang M."/>
            <person name="Lipzen A."/>
            <person name="Daum C."/>
            <person name="Saski C.A."/>
            <person name="Payton A.C."/>
            <person name="Mcbreen J.C."/>
            <person name="Conrad R.E."/>
            <person name="Kollar L.M."/>
            <person name="Olsson S."/>
            <person name="Huttunen S."/>
            <person name="Landis J.B."/>
            <person name="Wickett N.J."/>
            <person name="Johnson M.G."/>
            <person name="Rensing S.A."/>
            <person name="Grimwood J."/>
            <person name="Schmutz J."/>
            <person name="Mcdaniel S.F."/>
        </authorList>
    </citation>
    <scope>NUCLEOTIDE SEQUENCE</scope>
    <source>
        <strain evidence="2">R40</strain>
    </source>
</reference>
<name>A0A8T0IAI3_CERPU</name>
<evidence type="ECO:0000256" key="1">
    <source>
        <dbReference type="SAM" id="MobiDB-lite"/>
    </source>
</evidence>
<organism evidence="2 3">
    <name type="scientific">Ceratodon purpureus</name>
    <name type="common">Fire moss</name>
    <name type="synonym">Dicranum purpureum</name>
    <dbReference type="NCBI Taxonomy" id="3225"/>
    <lineage>
        <taxon>Eukaryota</taxon>
        <taxon>Viridiplantae</taxon>
        <taxon>Streptophyta</taxon>
        <taxon>Embryophyta</taxon>
        <taxon>Bryophyta</taxon>
        <taxon>Bryophytina</taxon>
        <taxon>Bryopsida</taxon>
        <taxon>Dicranidae</taxon>
        <taxon>Pseudoditrichales</taxon>
        <taxon>Ditrichaceae</taxon>
        <taxon>Ceratodon</taxon>
    </lineage>
</organism>
<comment type="caution">
    <text evidence="2">The sequence shown here is derived from an EMBL/GenBank/DDBJ whole genome shotgun (WGS) entry which is preliminary data.</text>
</comment>
<sequence length="180" mass="19215">MAATMSTASTLVAPKVAVVSSGSSVVFNNGGLRVNMVASRRSVMPSLAIRAYGAPAGEPGTGKDERNVGDKIKDAVTDISNKIQDKMPAGTQPGGVGRKPGDEWTQYSSTGELNESKKKAAEENNPDGLNIMDKLQDAGRTLKSKTNDVVQYGKHRNSDTVEDNVTEKNIKEQSEYTKNL</sequence>
<keyword evidence="3" id="KW-1185">Reference proteome</keyword>
<proteinExistence type="predicted"/>
<dbReference type="EMBL" id="CM026424">
    <property type="protein sequence ID" value="KAG0580432.1"/>
    <property type="molecule type" value="Genomic_DNA"/>
</dbReference>
<evidence type="ECO:0000313" key="2">
    <source>
        <dbReference type="EMBL" id="KAG0580432.1"/>
    </source>
</evidence>
<dbReference type="Proteomes" id="UP000822688">
    <property type="component" value="Chromosome 4"/>
</dbReference>
<feature type="region of interest" description="Disordered" evidence="1">
    <location>
        <begin position="81"/>
        <end position="132"/>
    </location>
</feature>
<dbReference type="AlphaFoldDB" id="A0A8T0IAI3"/>
<feature type="compositionally biased region" description="Basic and acidic residues" evidence="1">
    <location>
        <begin position="165"/>
        <end position="180"/>
    </location>
</feature>
<protein>
    <submittedName>
        <fullName evidence="2">Uncharacterized protein</fullName>
    </submittedName>
</protein>
<feature type="region of interest" description="Disordered" evidence="1">
    <location>
        <begin position="144"/>
        <end position="180"/>
    </location>
</feature>
<gene>
    <name evidence="2" type="ORF">KC19_4G173000</name>
</gene>